<evidence type="ECO:0000256" key="9">
    <source>
        <dbReference type="ARBA" id="ARBA00023004"/>
    </source>
</evidence>
<comment type="cofactor">
    <cofactor evidence="1">
        <name>heme</name>
        <dbReference type="ChEBI" id="CHEBI:30413"/>
    </cofactor>
</comment>
<evidence type="ECO:0000256" key="2">
    <source>
        <dbReference type="ARBA" id="ARBA00004167"/>
    </source>
</evidence>
<evidence type="ECO:0000256" key="8">
    <source>
        <dbReference type="ARBA" id="ARBA00023002"/>
    </source>
</evidence>
<evidence type="ECO:0008006" key="14">
    <source>
        <dbReference type="Google" id="ProtNLM"/>
    </source>
</evidence>
<keyword evidence="9" id="KW-0408">Iron</keyword>
<dbReference type="SUPFAM" id="SSF48264">
    <property type="entry name" value="Cytochrome P450"/>
    <property type="match status" value="1"/>
</dbReference>
<evidence type="ECO:0000256" key="7">
    <source>
        <dbReference type="ARBA" id="ARBA00022989"/>
    </source>
</evidence>
<evidence type="ECO:0000256" key="10">
    <source>
        <dbReference type="ARBA" id="ARBA00023033"/>
    </source>
</evidence>
<dbReference type="Proteomes" id="UP001610335">
    <property type="component" value="Unassembled WGS sequence"/>
</dbReference>
<dbReference type="InterPro" id="IPR036396">
    <property type="entry name" value="Cyt_P450_sf"/>
</dbReference>
<evidence type="ECO:0000256" key="3">
    <source>
        <dbReference type="ARBA" id="ARBA00010617"/>
    </source>
</evidence>
<protein>
    <recommendedName>
        <fullName evidence="14">Cytochrome P450</fullName>
    </recommendedName>
</protein>
<gene>
    <name evidence="12" type="ORF">BDW59DRAFT_66118</name>
</gene>
<dbReference type="PANTHER" id="PTHR46206">
    <property type="entry name" value="CYTOCHROME P450"/>
    <property type="match status" value="1"/>
</dbReference>
<reference evidence="12 13" key="1">
    <citation type="submission" date="2024-07" db="EMBL/GenBank/DDBJ databases">
        <title>Section-level genome sequencing and comparative genomics of Aspergillus sections Usti and Cavernicolus.</title>
        <authorList>
            <consortium name="Lawrence Berkeley National Laboratory"/>
            <person name="Nybo J.L."/>
            <person name="Vesth T.C."/>
            <person name="Theobald S."/>
            <person name="Frisvad J.C."/>
            <person name="Larsen T.O."/>
            <person name="Kjaerboelling I."/>
            <person name="Rothschild-Mancinelli K."/>
            <person name="Lyhne E.K."/>
            <person name="Kogle M.E."/>
            <person name="Barry K."/>
            <person name="Clum A."/>
            <person name="Na H."/>
            <person name="Ledsgaard L."/>
            <person name="Lin J."/>
            <person name="Lipzen A."/>
            <person name="Kuo A."/>
            <person name="Riley R."/>
            <person name="Mondo S."/>
            <person name="LaButti K."/>
            <person name="Haridas S."/>
            <person name="Pangalinan J."/>
            <person name="Salamov A.A."/>
            <person name="Simmons B.A."/>
            <person name="Magnuson J.K."/>
            <person name="Chen J."/>
            <person name="Drula E."/>
            <person name="Henrissat B."/>
            <person name="Wiebenga A."/>
            <person name="Lubbers R.J."/>
            <person name="Gomes A.C."/>
            <person name="Makela M.R."/>
            <person name="Stajich J."/>
            <person name="Grigoriev I.V."/>
            <person name="Mortensen U.H."/>
            <person name="De vries R.P."/>
            <person name="Baker S.E."/>
            <person name="Andersen M.R."/>
        </authorList>
    </citation>
    <scope>NUCLEOTIDE SEQUENCE [LARGE SCALE GENOMIC DNA]</scope>
    <source>
        <strain evidence="12 13">CBS 600.67</strain>
    </source>
</reference>
<keyword evidence="10" id="KW-0503">Monooxygenase</keyword>
<evidence type="ECO:0000256" key="4">
    <source>
        <dbReference type="ARBA" id="ARBA00022617"/>
    </source>
</evidence>
<evidence type="ECO:0000313" key="13">
    <source>
        <dbReference type="Proteomes" id="UP001610335"/>
    </source>
</evidence>
<comment type="similarity">
    <text evidence="3">Belongs to the cytochrome P450 family.</text>
</comment>
<keyword evidence="4" id="KW-0349">Heme</keyword>
<comment type="caution">
    <text evidence="12">The sequence shown here is derived from an EMBL/GenBank/DDBJ whole genome shotgun (WGS) entry which is preliminary data.</text>
</comment>
<keyword evidence="5" id="KW-0812">Transmembrane</keyword>
<dbReference type="EMBL" id="JBFXLS010000031">
    <property type="protein sequence ID" value="KAL2826223.1"/>
    <property type="molecule type" value="Genomic_DNA"/>
</dbReference>
<organism evidence="12 13">
    <name type="scientific">Aspergillus cavernicola</name>
    <dbReference type="NCBI Taxonomy" id="176166"/>
    <lineage>
        <taxon>Eukaryota</taxon>
        <taxon>Fungi</taxon>
        <taxon>Dikarya</taxon>
        <taxon>Ascomycota</taxon>
        <taxon>Pezizomycotina</taxon>
        <taxon>Eurotiomycetes</taxon>
        <taxon>Eurotiomycetidae</taxon>
        <taxon>Eurotiales</taxon>
        <taxon>Aspergillaceae</taxon>
        <taxon>Aspergillus</taxon>
        <taxon>Aspergillus subgen. Nidulantes</taxon>
    </lineage>
</organism>
<keyword evidence="8" id="KW-0560">Oxidoreductase</keyword>
<evidence type="ECO:0000256" key="5">
    <source>
        <dbReference type="ARBA" id="ARBA00022692"/>
    </source>
</evidence>
<comment type="subcellular location">
    <subcellularLocation>
        <location evidence="2">Membrane</location>
        <topology evidence="2">Single-pass membrane protein</topology>
    </subcellularLocation>
</comment>
<evidence type="ECO:0000313" key="12">
    <source>
        <dbReference type="EMBL" id="KAL2826223.1"/>
    </source>
</evidence>
<keyword evidence="6" id="KW-0479">Metal-binding</keyword>
<keyword evidence="11" id="KW-0472">Membrane</keyword>
<name>A0ABR4IEN4_9EURO</name>
<evidence type="ECO:0000256" key="1">
    <source>
        <dbReference type="ARBA" id="ARBA00001971"/>
    </source>
</evidence>
<dbReference type="PANTHER" id="PTHR46206:SF2">
    <property type="entry name" value="CYTOCHROME P450 MONOOXYGENASE AUSG-RELATED"/>
    <property type="match status" value="1"/>
</dbReference>
<evidence type="ECO:0000256" key="6">
    <source>
        <dbReference type="ARBA" id="ARBA00022723"/>
    </source>
</evidence>
<keyword evidence="7" id="KW-1133">Transmembrane helix</keyword>
<evidence type="ECO:0000256" key="11">
    <source>
        <dbReference type="ARBA" id="ARBA00023136"/>
    </source>
</evidence>
<sequence>MVKGHLSSGDLEFDGRSPLSFQNCSGRAFARPMFCLLTPAGTQYVLSPKFAHEISSHPGLIPGEFQKINLTAHIAGFEVLQQVVIHHVVQDAVRTKLTRMLTKLTKPLSTEAAILLKQQWTDDPDWHEISPSATAVYIVSRLSSIVFVGDEIGRNPEWLKIVTNYSAEFLGATHDLMLWSEQLRPLVAHFSPSCRRLRQTSERQKPSFYRLSEKGPEQRYRRVRFYV</sequence>
<accession>A0ABR4IEN4</accession>
<proteinExistence type="inferred from homology"/>
<keyword evidence="13" id="KW-1185">Reference proteome</keyword>